<feature type="compositionally biased region" description="Low complexity" evidence="12">
    <location>
        <begin position="470"/>
        <end position="496"/>
    </location>
</feature>
<protein>
    <recommendedName>
        <fullName evidence="11">Glucanase</fullName>
        <ecNumber evidence="11">3.2.1.-</ecNumber>
    </recommendedName>
</protein>
<keyword evidence="10 11" id="KW-0624">Polysaccharide degradation</keyword>
<dbReference type="GO" id="GO:0016162">
    <property type="term" value="F:cellulose 1,4-beta-cellobiosidase activity"/>
    <property type="evidence" value="ECO:0007669"/>
    <property type="project" value="UniProtKB-EC"/>
</dbReference>
<dbReference type="Pfam" id="PF00734">
    <property type="entry name" value="CBM_1"/>
    <property type="match status" value="1"/>
</dbReference>
<organism evidence="15 16">
    <name type="scientific">Plectosphaerella cucumerina</name>
    <dbReference type="NCBI Taxonomy" id="40658"/>
    <lineage>
        <taxon>Eukaryota</taxon>
        <taxon>Fungi</taxon>
        <taxon>Dikarya</taxon>
        <taxon>Ascomycota</taxon>
        <taxon>Pezizomycotina</taxon>
        <taxon>Sordariomycetes</taxon>
        <taxon>Hypocreomycetidae</taxon>
        <taxon>Glomerellales</taxon>
        <taxon>Plectosphaerellaceae</taxon>
        <taxon>Plectosphaerella</taxon>
    </lineage>
</organism>
<feature type="chain" id="PRO_5035434217" description="Glucanase" evidence="13">
    <location>
        <begin position="20"/>
        <end position="526"/>
    </location>
</feature>
<evidence type="ECO:0000256" key="3">
    <source>
        <dbReference type="ARBA" id="ARBA00022729"/>
    </source>
</evidence>
<dbReference type="PANTHER" id="PTHR33753">
    <property type="entry name" value="1,4-BETA-D-GLUCAN CELLOBIOHYDROLASE B"/>
    <property type="match status" value="1"/>
</dbReference>
<dbReference type="InterPro" id="IPR035971">
    <property type="entry name" value="CBD_sf"/>
</dbReference>
<dbReference type="GO" id="GO:0005576">
    <property type="term" value="C:extracellular region"/>
    <property type="evidence" value="ECO:0007669"/>
    <property type="project" value="InterPro"/>
</dbReference>
<evidence type="ECO:0000256" key="8">
    <source>
        <dbReference type="ARBA" id="ARBA00023277"/>
    </source>
</evidence>
<evidence type="ECO:0000256" key="9">
    <source>
        <dbReference type="ARBA" id="ARBA00023295"/>
    </source>
</evidence>
<dbReference type="GO" id="GO:0030245">
    <property type="term" value="P:cellulose catabolic process"/>
    <property type="evidence" value="ECO:0007669"/>
    <property type="project" value="UniProtKB-KW"/>
</dbReference>
<gene>
    <name evidence="15" type="ORF">B0T11DRAFT_328044</name>
</gene>
<reference evidence="15" key="1">
    <citation type="journal article" date="2021" name="Nat. Commun.">
        <title>Genetic determinants of endophytism in the Arabidopsis root mycobiome.</title>
        <authorList>
            <person name="Mesny F."/>
            <person name="Miyauchi S."/>
            <person name="Thiergart T."/>
            <person name="Pickel B."/>
            <person name="Atanasova L."/>
            <person name="Karlsson M."/>
            <person name="Huettel B."/>
            <person name="Barry K.W."/>
            <person name="Haridas S."/>
            <person name="Chen C."/>
            <person name="Bauer D."/>
            <person name="Andreopoulos W."/>
            <person name="Pangilinan J."/>
            <person name="LaButti K."/>
            <person name="Riley R."/>
            <person name="Lipzen A."/>
            <person name="Clum A."/>
            <person name="Drula E."/>
            <person name="Henrissat B."/>
            <person name="Kohler A."/>
            <person name="Grigoriev I.V."/>
            <person name="Martin F.M."/>
            <person name="Hacquard S."/>
        </authorList>
    </citation>
    <scope>NUCLEOTIDE SEQUENCE</scope>
    <source>
        <strain evidence="15">MPI-CAGE-AT-0016</strain>
    </source>
</reference>
<dbReference type="PROSITE" id="PS51164">
    <property type="entry name" value="CBM1_2"/>
    <property type="match status" value="1"/>
</dbReference>
<dbReference type="PROSITE" id="PS00562">
    <property type="entry name" value="CBM1_1"/>
    <property type="match status" value="1"/>
</dbReference>
<keyword evidence="4 11" id="KW-0378">Hydrolase</keyword>
<evidence type="ECO:0000256" key="7">
    <source>
        <dbReference type="ARBA" id="ARBA00023180"/>
    </source>
</evidence>
<dbReference type="EC" id="3.2.1.-" evidence="11"/>
<dbReference type="EMBL" id="JAGPXD010000003">
    <property type="protein sequence ID" value="KAH7361908.1"/>
    <property type="molecule type" value="Genomic_DNA"/>
</dbReference>
<evidence type="ECO:0000259" key="14">
    <source>
        <dbReference type="PROSITE" id="PS51164"/>
    </source>
</evidence>
<dbReference type="SUPFAM" id="SSF57180">
    <property type="entry name" value="Cellulose-binding domain"/>
    <property type="match status" value="1"/>
</dbReference>
<dbReference type="InterPro" id="IPR013320">
    <property type="entry name" value="ConA-like_dom_sf"/>
</dbReference>
<keyword evidence="7" id="KW-0325">Glycoprotein</keyword>
<evidence type="ECO:0000313" key="16">
    <source>
        <dbReference type="Proteomes" id="UP000813385"/>
    </source>
</evidence>
<feature type="domain" description="CBM1" evidence="14">
    <location>
        <begin position="490"/>
        <end position="526"/>
    </location>
</feature>
<sequence length="526" mass="56040">MKSNYSILLAIMAAAGAKAQQACTLTEETNPSLTWSKCNASGTCSPHTGGLVIDSNWRWTHTVDGYEDCYSGAEWVDSHCPDGATCAKNCCVDGADYQNTYGVSTTSDSVTIRLVTEHEYGTNVGARLYLTSDPQNSKYQMFNLLGNEFTFDVDSSNVACGLNGALYFISMDEDGGQSKFSGNNAGAKYGTGYCDAQCARDLKWIDGEGNVEGWRPVGDFAPNVGIGNKGACCAEMDMWEANKAATSYTPHPCSDNAYHSCDQDTCGGTFSEDRYGGSCDADGCDFNPYRQGNREFYGEGSGFTIDSSSPITVITQFRTGSDGNLSEIRRLYQQNGQTIENSESTAPGNSGNSITAEFCDTQKTAFGESENQFNDFGSVVGMGQALDTGMVLAFSLWTDAHAFMLWLDSTYPTDESGWGAERGPCENVRRTPPEIEADHPNASVTFGRIRFGPIGSTFTEGGSPQPPLPGTTTTATAPAATTTAGTPGGPTAPQWGQCGGQGWSGPTQCVAGTTCTVVNDWYHQCL</sequence>
<dbReference type="InterPro" id="IPR001722">
    <property type="entry name" value="Glyco_hydro_7"/>
</dbReference>
<dbReference type="InterPro" id="IPR037019">
    <property type="entry name" value="Glyco_hydro_7_sf"/>
</dbReference>
<evidence type="ECO:0000313" key="15">
    <source>
        <dbReference type="EMBL" id="KAH7361908.1"/>
    </source>
</evidence>
<feature type="region of interest" description="Disordered" evidence="12">
    <location>
        <begin position="459"/>
        <end position="503"/>
    </location>
</feature>
<keyword evidence="6" id="KW-1015">Disulfide bond</keyword>
<dbReference type="AlphaFoldDB" id="A0A8K0TDL5"/>
<evidence type="ECO:0000256" key="13">
    <source>
        <dbReference type="SAM" id="SignalP"/>
    </source>
</evidence>
<dbReference type="CDD" id="cd07999">
    <property type="entry name" value="GH7_CBH_EG"/>
    <property type="match status" value="1"/>
</dbReference>
<feature type="signal peptide" evidence="13">
    <location>
        <begin position="1"/>
        <end position="19"/>
    </location>
</feature>
<dbReference type="SUPFAM" id="SSF49899">
    <property type="entry name" value="Concanavalin A-like lectins/glucanases"/>
    <property type="match status" value="1"/>
</dbReference>
<dbReference type="PANTHER" id="PTHR33753:SF2">
    <property type="entry name" value="GLYCOSIDE HYDROLASE FAMILY 7 PROTEIN"/>
    <property type="match status" value="1"/>
</dbReference>
<dbReference type="Gene3D" id="2.70.100.10">
    <property type="entry name" value="Glycoside hydrolase, family 7, domain"/>
    <property type="match status" value="1"/>
</dbReference>
<name>A0A8K0TDL5_9PEZI</name>
<keyword evidence="5 11" id="KW-0136">Cellulose degradation</keyword>
<dbReference type="Pfam" id="PF00840">
    <property type="entry name" value="Glyco_hydro_7"/>
    <property type="match status" value="1"/>
</dbReference>
<evidence type="ECO:0000256" key="11">
    <source>
        <dbReference type="RuleBase" id="RU361164"/>
    </source>
</evidence>
<dbReference type="SMART" id="SM00236">
    <property type="entry name" value="fCBD"/>
    <property type="match status" value="1"/>
</dbReference>
<accession>A0A8K0TDL5</accession>
<dbReference type="Proteomes" id="UP000813385">
    <property type="component" value="Unassembled WGS sequence"/>
</dbReference>
<evidence type="ECO:0000256" key="1">
    <source>
        <dbReference type="ARBA" id="ARBA00001641"/>
    </source>
</evidence>
<dbReference type="PRINTS" id="PR00734">
    <property type="entry name" value="GLHYDRLASE7"/>
</dbReference>
<comment type="catalytic activity">
    <reaction evidence="1">
        <text>Hydrolysis of (1-&gt;4)-beta-D-glucosidic linkages in cellulose and cellotetraose, releasing cellobiose from the non-reducing ends of the chains.</text>
        <dbReference type="EC" id="3.2.1.91"/>
    </reaction>
</comment>
<comment type="similarity">
    <text evidence="2 11">Belongs to the glycosyl hydrolase 7 (cellulase C) family.</text>
</comment>
<keyword evidence="16" id="KW-1185">Reference proteome</keyword>
<evidence type="ECO:0000256" key="4">
    <source>
        <dbReference type="ARBA" id="ARBA00022801"/>
    </source>
</evidence>
<evidence type="ECO:0000256" key="10">
    <source>
        <dbReference type="ARBA" id="ARBA00023326"/>
    </source>
</evidence>
<dbReference type="InterPro" id="IPR000254">
    <property type="entry name" value="CBD"/>
</dbReference>
<dbReference type="OrthoDB" id="412382at2759"/>
<evidence type="ECO:0000256" key="2">
    <source>
        <dbReference type="ARBA" id="ARBA00006044"/>
    </source>
</evidence>
<keyword evidence="3 13" id="KW-0732">Signal</keyword>
<dbReference type="GO" id="GO:0030248">
    <property type="term" value="F:cellulose binding"/>
    <property type="evidence" value="ECO:0007669"/>
    <property type="project" value="InterPro"/>
</dbReference>
<comment type="caution">
    <text evidence="15">The sequence shown here is derived from an EMBL/GenBank/DDBJ whole genome shotgun (WGS) entry which is preliminary data.</text>
</comment>
<evidence type="ECO:0000256" key="6">
    <source>
        <dbReference type="ARBA" id="ARBA00023157"/>
    </source>
</evidence>
<keyword evidence="8" id="KW-0119">Carbohydrate metabolism</keyword>
<dbReference type="FunFam" id="2.70.100.10:FF:000001">
    <property type="entry name" value="Glucanase"/>
    <property type="match status" value="1"/>
</dbReference>
<evidence type="ECO:0000256" key="5">
    <source>
        <dbReference type="ARBA" id="ARBA00023001"/>
    </source>
</evidence>
<evidence type="ECO:0000256" key="12">
    <source>
        <dbReference type="SAM" id="MobiDB-lite"/>
    </source>
</evidence>
<proteinExistence type="inferred from homology"/>
<keyword evidence="9 11" id="KW-0326">Glycosidase</keyword>